<reference evidence="3 4" key="1">
    <citation type="journal article" date="2023" name="Hortic Res">
        <title>Pangenome of water caltrop reveals structural variations and asymmetric subgenome divergence after allopolyploidization.</title>
        <authorList>
            <person name="Zhang X."/>
            <person name="Chen Y."/>
            <person name="Wang L."/>
            <person name="Yuan Y."/>
            <person name="Fang M."/>
            <person name="Shi L."/>
            <person name="Lu R."/>
            <person name="Comes H.P."/>
            <person name="Ma Y."/>
            <person name="Chen Y."/>
            <person name="Huang G."/>
            <person name="Zhou Y."/>
            <person name="Zheng Z."/>
            <person name="Qiu Y."/>
        </authorList>
    </citation>
    <scope>NUCLEOTIDE SEQUENCE [LARGE SCALE GENOMIC DNA]</scope>
    <source>
        <strain evidence="3">F231</strain>
    </source>
</reference>
<organism evidence="3 4">
    <name type="scientific">Trapa natans</name>
    <name type="common">Water chestnut</name>
    <dbReference type="NCBI Taxonomy" id="22666"/>
    <lineage>
        <taxon>Eukaryota</taxon>
        <taxon>Viridiplantae</taxon>
        <taxon>Streptophyta</taxon>
        <taxon>Embryophyta</taxon>
        <taxon>Tracheophyta</taxon>
        <taxon>Spermatophyta</taxon>
        <taxon>Magnoliopsida</taxon>
        <taxon>eudicotyledons</taxon>
        <taxon>Gunneridae</taxon>
        <taxon>Pentapetalae</taxon>
        <taxon>rosids</taxon>
        <taxon>malvids</taxon>
        <taxon>Myrtales</taxon>
        <taxon>Lythraceae</taxon>
        <taxon>Trapa</taxon>
    </lineage>
</organism>
<protein>
    <submittedName>
        <fullName evidence="3">Uncharacterized protein</fullName>
    </submittedName>
</protein>
<keyword evidence="4" id="KW-1185">Reference proteome</keyword>
<keyword evidence="2" id="KW-0472">Membrane</keyword>
<dbReference type="AlphaFoldDB" id="A0AAN7M9R5"/>
<comment type="caution">
    <text evidence="3">The sequence shown here is derived from an EMBL/GenBank/DDBJ whole genome shotgun (WGS) entry which is preliminary data.</text>
</comment>
<dbReference type="Proteomes" id="UP001346149">
    <property type="component" value="Unassembled WGS sequence"/>
</dbReference>
<evidence type="ECO:0000313" key="3">
    <source>
        <dbReference type="EMBL" id="KAK4800939.1"/>
    </source>
</evidence>
<dbReference type="EMBL" id="JAXQNO010000003">
    <property type="protein sequence ID" value="KAK4800939.1"/>
    <property type="molecule type" value="Genomic_DNA"/>
</dbReference>
<feature type="region of interest" description="Disordered" evidence="1">
    <location>
        <begin position="115"/>
        <end position="153"/>
    </location>
</feature>
<feature type="transmembrane region" description="Helical" evidence="2">
    <location>
        <begin position="12"/>
        <end position="30"/>
    </location>
</feature>
<accession>A0AAN7M9R5</accession>
<feature type="transmembrane region" description="Helical" evidence="2">
    <location>
        <begin position="71"/>
        <end position="92"/>
    </location>
</feature>
<gene>
    <name evidence="3" type="ORF">SAY86_021426</name>
</gene>
<proteinExistence type="predicted"/>
<keyword evidence="2" id="KW-0812">Transmembrane</keyword>
<evidence type="ECO:0000313" key="4">
    <source>
        <dbReference type="Proteomes" id="UP001346149"/>
    </source>
</evidence>
<evidence type="ECO:0000256" key="2">
    <source>
        <dbReference type="SAM" id="Phobius"/>
    </source>
</evidence>
<name>A0AAN7M9R5_TRANT</name>
<sequence>MHRQLLMETVSLKGGFFFPFSSLPISPFLLPYPGLRLLHFRIAVCIPSYKRVLKLRLPLTTSGFPSANMGILIRPSTLSAVLLLFLLFSASLPRLSLGRLHAEGETGEVYQIDYRGPETHSSSLPPPNRPHQHGSSPSPLIHGKSLQSRKVHG</sequence>
<evidence type="ECO:0000256" key="1">
    <source>
        <dbReference type="SAM" id="MobiDB-lite"/>
    </source>
</evidence>
<keyword evidence="2" id="KW-1133">Transmembrane helix</keyword>